<evidence type="ECO:0008006" key="3">
    <source>
        <dbReference type="Google" id="ProtNLM"/>
    </source>
</evidence>
<gene>
    <name evidence="1" type="ORF">GCM10011339_23650</name>
</gene>
<dbReference type="Proteomes" id="UP000647339">
    <property type="component" value="Unassembled WGS sequence"/>
</dbReference>
<dbReference type="InterPro" id="IPR032578">
    <property type="entry name" value="DUF4919"/>
</dbReference>
<sequence>MKKVVIFCFVFLYGQVCEAQYWDFEKPDYEKIAEAIKDEASLMHYPPLLERYQRADSTLSLIEMRHLYYGFVFHPAYTTDEPVKVKDSLDAVLRKEVHHDEDLKQIVRLGSRILEKNPFDLKVMNYQLYAVEQLKDTVGVKKITFKMDMIFETLLSSGDGATKETAFFVIDPAHELILMETLGLRSGDKRQAIGKYDFLELAANDIGLEGLYFDLSPQRNFLINSLRNNNL</sequence>
<dbReference type="EMBL" id="BMIU01000010">
    <property type="protein sequence ID" value="GGF34652.1"/>
    <property type="molecule type" value="Genomic_DNA"/>
</dbReference>
<keyword evidence="2" id="KW-1185">Reference proteome</keyword>
<name>A0ABQ1V3A2_9BACT</name>
<reference evidence="2" key="1">
    <citation type="journal article" date="2019" name="Int. J. Syst. Evol. Microbiol.">
        <title>The Global Catalogue of Microorganisms (GCM) 10K type strain sequencing project: providing services to taxonomists for standard genome sequencing and annotation.</title>
        <authorList>
            <consortium name="The Broad Institute Genomics Platform"/>
            <consortium name="The Broad Institute Genome Sequencing Center for Infectious Disease"/>
            <person name="Wu L."/>
            <person name="Ma J."/>
        </authorList>
    </citation>
    <scope>NUCLEOTIDE SEQUENCE [LARGE SCALE GENOMIC DNA]</scope>
    <source>
        <strain evidence="2">CGMCC 1.15407</strain>
    </source>
</reference>
<protein>
    <recommendedName>
        <fullName evidence="3">DUF4919 domain-containing protein</fullName>
    </recommendedName>
</protein>
<proteinExistence type="predicted"/>
<dbReference type="Pfam" id="PF16266">
    <property type="entry name" value="DUF4919"/>
    <property type="match status" value="1"/>
</dbReference>
<evidence type="ECO:0000313" key="2">
    <source>
        <dbReference type="Proteomes" id="UP000647339"/>
    </source>
</evidence>
<accession>A0ABQ1V3A2</accession>
<dbReference type="RefSeq" id="WP_137401825.1">
    <property type="nucleotide sequence ID" value="NZ_BMIU01000010.1"/>
</dbReference>
<comment type="caution">
    <text evidence="1">The sequence shown here is derived from an EMBL/GenBank/DDBJ whole genome shotgun (WGS) entry which is preliminary data.</text>
</comment>
<organism evidence="1 2">
    <name type="scientific">Echinicola rosea</name>
    <dbReference type="NCBI Taxonomy" id="1807691"/>
    <lineage>
        <taxon>Bacteria</taxon>
        <taxon>Pseudomonadati</taxon>
        <taxon>Bacteroidota</taxon>
        <taxon>Cytophagia</taxon>
        <taxon>Cytophagales</taxon>
        <taxon>Cyclobacteriaceae</taxon>
        <taxon>Echinicola</taxon>
    </lineage>
</organism>
<evidence type="ECO:0000313" key="1">
    <source>
        <dbReference type="EMBL" id="GGF34652.1"/>
    </source>
</evidence>